<evidence type="ECO:0000256" key="5">
    <source>
        <dbReference type="ARBA" id="ARBA00022989"/>
    </source>
</evidence>
<evidence type="ECO:0000256" key="10">
    <source>
        <dbReference type="ARBA" id="ARBA00044501"/>
    </source>
</evidence>
<dbReference type="Proteomes" id="UP000266273">
    <property type="component" value="Unassembled WGS sequence"/>
</dbReference>
<dbReference type="UniPathway" id="UPA00269">
    <property type="reaction ID" value="UER00713"/>
</dbReference>
<dbReference type="InterPro" id="IPR023754">
    <property type="entry name" value="HemeA_Synthase_type2"/>
</dbReference>
<keyword evidence="6 12" id="KW-0560">Oxidoreductase</keyword>
<keyword evidence="8 12" id="KW-0350">Heme biosynthesis</keyword>
<comment type="cofactor">
    <cofactor evidence="1 12">
        <name>heme b</name>
        <dbReference type="ChEBI" id="CHEBI:60344"/>
    </cofactor>
</comment>
<accession>A0A397Q713</accession>
<evidence type="ECO:0000256" key="7">
    <source>
        <dbReference type="ARBA" id="ARBA00023004"/>
    </source>
</evidence>
<evidence type="ECO:0000256" key="8">
    <source>
        <dbReference type="ARBA" id="ARBA00023133"/>
    </source>
</evidence>
<protein>
    <recommendedName>
        <fullName evidence="12">Heme A synthase</fullName>
        <shortName evidence="12">HAS</shortName>
        <ecNumber evidence="12">1.17.99.9</ecNumber>
    </recommendedName>
    <alternativeName>
        <fullName evidence="12">Cytochrome aa3-controlling protein</fullName>
    </alternativeName>
</protein>
<organism evidence="13 14">
    <name type="scientific">Dichotomicrobium thermohalophilum</name>
    <dbReference type="NCBI Taxonomy" id="933063"/>
    <lineage>
        <taxon>Bacteria</taxon>
        <taxon>Pseudomonadati</taxon>
        <taxon>Pseudomonadota</taxon>
        <taxon>Alphaproteobacteria</taxon>
        <taxon>Hyphomicrobiales</taxon>
        <taxon>Hyphomicrobiaceae</taxon>
        <taxon>Dichotomicrobium</taxon>
    </lineage>
</organism>
<evidence type="ECO:0000256" key="3">
    <source>
        <dbReference type="ARBA" id="ARBA00022692"/>
    </source>
</evidence>
<evidence type="ECO:0000256" key="1">
    <source>
        <dbReference type="ARBA" id="ARBA00001970"/>
    </source>
</evidence>
<evidence type="ECO:0000313" key="13">
    <source>
        <dbReference type="EMBL" id="RIA55585.1"/>
    </source>
</evidence>
<dbReference type="EMBL" id="QXDF01000001">
    <property type="protein sequence ID" value="RIA55585.1"/>
    <property type="molecule type" value="Genomic_DNA"/>
</dbReference>
<dbReference type="GO" id="GO:0120547">
    <property type="term" value="F:heme A synthase activity"/>
    <property type="evidence" value="ECO:0007669"/>
    <property type="project" value="UniProtKB-EC"/>
</dbReference>
<feature type="transmembrane region" description="Helical" evidence="12">
    <location>
        <begin position="266"/>
        <end position="285"/>
    </location>
</feature>
<feature type="binding site" description="axial binding residue" evidence="12">
    <location>
        <position position="268"/>
    </location>
    <ligand>
        <name>heme</name>
        <dbReference type="ChEBI" id="CHEBI:30413"/>
    </ligand>
    <ligandPart>
        <name>Fe</name>
        <dbReference type="ChEBI" id="CHEBI:18248"/>
    </ligandPart>
</feature>
<feature type="transmembrane region" description="Helical" evidence="12">
    <location>
        <begin position="322"/>
        <end position="342"/>
    </location>
</feature>
<dbReference type="GO" id="GO:0005886">
    <property type="term" value="C:plasma membrane"/>
    <property type="evidence" value="ECO:0007669"/>
    <property type="project" value="UniProtKB-SubCell"/>
</dbReference>
<evidence type="ECO:0000256" key="4">
    <source>
        <dbReference type="ARBA" id="ARBA00022723"/>
    </source>
</evidence>
<dbReference type="InterPro" id="IPR003780">
    <property type="entry name" value="COX15/CtaA_fam"/>
</dbReference>
<comment type="subunit">
    <text evidence="12">Interacts with CtaB.</text>
</comment>
<feature type="transmembrane region" description="Helical" evidence="12">
    <location>
        <begin position="297"/>
        <end position="316"/>
    </location>
</feature>
<dbReference type="PANTHER" id="PTHR23289">
    <property type="entry name" value="CYTOCHROME C OXIDASE ASSEMBLY PROTEIN COX15"/>
    <property type="match status" value="1"/>
</dbReference>
<sequence length="351" mass="38526">MTDAVALNGSRAKPANADIAIRIWLGCVIALIFAMVVVGGATRLTGSGLSITEWKPILGAIPPLSAADWQEAFDKYRQIPQYQLVNKGMSLEEFKFIFWWEWAHRFLGRFIGVAFALPFLVFAFAGTIRRDLAPSLIVLFALGALQGFMGWYMVQSGLVDRVSVSQYRLAAHLGLAAIIYAAMIWVALGVGQPARTIKRSWAWLSAAGLVVFSFIQIVLGAFVAGMKAGFAYNTWPLMDGEFVPDGLFVMQPWHLNLFENALTVQFNHRMAAYMLFGWAILHAIAMMRTERAGRLSAVFLAGAVTLQAVLGIWTLVAQVPLSLGLVHQAGAFIVLAIAVYHLHRLSRGLKG</sequence>
<comment type="similarity">
    <text evidence="12">Belongs to the COX15/CtaA family. Type 2 subfamily.</text>
</comment>
<feature type="binding site" description="axial binding residue" evidence="12">
    <location>
        <position position="327"/>
    </location>
    <ligand>
        <name>heme</name>
        <dbReference type="ChEBI" id="CHEBI:30413"/>
    </ligand>
    <ligandPart>
        <name>Fe</name>
        <dbReference type="ChEBI" id="CHEBI:18248"/>
    </ligandPart>
</feature>
<evidence type="ECO:0000256" key="9">
    <source>
        <dbReference type="ARBA" id="ARBA00023136"/>
    </source>
</evidence>
<comment type="subcellular location">
    <subcellularLocation>
        <location evidence="12">Cell membrane</location>
        <topology evidence="12">Multi-pass membrane protein</topology>
    </subcellularLocation>
    <subcellularLocation>
        <location evidence="2">Membrane</location>
        <topology evidence="2">Multi-pass membrane protein</topology>
    </subcellularLocation>
</comment>
<keyword evidence="3 12" id="KW-0812">Transmembrane</keyword>
<dbReference type="HAMAP" id="MF_01665">
    <property type="entry name" value="HemeA_synth_type2"/>
    <property type="match status" value="1"/>
</dbReference>
<dbReference type="AlphaFoldDB" id="A0A397Q713"/>
<comment type="catalytic activity">
    <reaction evidence="11">
        <text>Fe(II)-heme o + 2 A + H2O = Fe(II)-heme a + 2 AH2</text>
        <dbReference type="Rhea" id="RHEA:63388"/>
        <dbReference type="ChEBI" id="CHEBI:13193"/>
        <dbReference type="ChEBI" id="CHEBI:15377"/>
        <dbReference type="ChEBI" id="CHEBI:17499"/>
        <dbReference type="ChEBI" id="CHEBI:60530"/>
        <dbReference type="ChEBI" id="CHEBI:61715"/>
        <dbReference type="EC" id="1.17.99.9"/>
    </reaction>
    <physiologicalReaction direction="left-to-right" evidence="11">
        <dbReference type="Rhea" id="RHEA:63389"/>
    </physiologicalReaction>
</comment>
<keyword evidence="14" id="KW-1185">Reference proteome</keyword>
<evidence type="ECO:0000256" key="11">
    <source>
        <dbReference type="ARBA" id="ARBA00048044"/>
    </source>
</evidence>
<evidence type="ECO:0000256" key="12">
    <source>
        <dbReference type="HAMAP-Rule" id="MF_01665"/>
    </source>
</evidence>
<feature type="transmembrane region" description="Helical" evidence="12">
    <location>
        <begin position="169"/>
        <end position="190"/>
    </location>
</feature>
<dbReference type="GO" id="GO:0046872">
    <property type="term" value="F:metal ion binding"/>
    <property type="evidence" value="ECO:0007669"/>
    <property type="project" value="UniProtKB-KW"/>
</dbReference>
<dbReference type="OrthoDB" id="9793156at2"/>
<dbReference type="EC" id="1.17.99.9" evidence="12"/>
<comment type="function">
    <text evidence="12">Catalyzes the conversion of heme O to heme A by two successive hydroxylations of the methyl group at C8. The first hydroxylation forms heme I, the second hydroxylation results in an unstable dihydroxymethyl group, which spontaneously dehydrates, resulting in the formyl group of heme A.</text>
</comment>
<evidence type="ECO:0000256" key="6">
    <source>
        <dbReference type="ARBA" id="ARBA00023002"/>
    </source>
</evidence>
<keyword evidence="12" id="KW-1003">Cell membrane</keyword>
<proteinExistence type="inferred from homology"/>
<feature type="transmembrane region" description="Helical" evidence="12">
    <location>
        <begin position="106"/>
        <end position="125"/>
    </location>
</feature>
<keyword evidence="4 12" id="KW-0479">Metal-binding</keyword>
<evidence type="ECO:0000313" key="14">
    <source>
        <dbReference type="Proteomes" id="UP000266273"/>
    </source>
</evidence>
<feature type="transmembrane region" description="Helical" evidence="12">
    <location>
        <begin position="202"/>
        <end position="226"/>
    </location>
</feature>
<keyword evidence="9 12" id="KW-0472">Membrane</keyword>
<feature type="transmembrane region" description="Helical" evidence="12">
    <location>
        <begin position="21"/>
        <end position="41"/>
    </location>
</feature>
<name>A0A397Q713_9HYPH</name>
<gene>
    <name evidence="12" type="primary">ctaA</name>
    <name evidence="13" type="ORF">BXY53_0655</name>
</gene>
<dbReference type="PANTHER" id="PTHR23289:SF2">
    <property type="entry name" value="CYTOCHROME C OXIDASE ASSEMBLY PROTEIN COX15 HOMOLOG"/>
    <property type="match status" value="1"/>
</dbReference>
<dbReference type="RefSeq" id="WP_119060473.1">
    <property type="nucleotide sequence ID" value="NZ_QXDF01000001.1"/>
</dbReference>
<comment type="pathway">
    <text evidence="10 12">Porphyrin-containing compound metabolism; heme A biosynthesis; heme A from heme O: step 1/1.</text>
</comment>
<dbReference type="Pfam" id="PF02628">
    <property type="entry name" value="COX15-CtaA"/>
    <property type="match status" value="1"/>
</dbReference>
<feature type="transmembrane region" description="Helical" evidence="12">
    <location>
        <begin position="132"/>
        <end position="154"/>
    </location>
</feature>
<keyword evidence="7 12" id="KW-0408">Iron</keyword>
<dbReference type="GO" id="GO:0006784">
    <property type="term" value="P:heme A biosynthetic process"/>
    <property type="evidence" value="ECO:0007669"/>
    <property type="project" value="UniProtKB-UniRule"/>
</dbReference>
<dbReference type="GO" id="GO:0016653">
    <property type="term" value="F:oxidoreductase activity, acting on NAD(P)H, heme protein as acceptor"/>
    <property type="evidence" value="ECO:0007669"/>
    <property type="project" value="TreeGrafter"/>
</dbReference>
<evidence type="ECO:0000256" key="2">
    <source>
        <dbReference type="ARBA" id="ARBA00004141"/>
    </source>
</evidence>
<keyword evidence="5 12" id="KW-1133">Transmembrane helix</keyword>
<comment type="caution">
    <text evidence="13">The sequence shown here is derived from an EMBL/GenBank/DDBJ whole genome shotgun (WGS) entry which is preliminary data.</text>
</comment>
<reference evidence="13 14" key="1">
    <citation type="submission" date="2018-08" db="EMBL/GenBank/DDBJ databases">
        <title>Genomic Encyclopedia of Archaeal and Bacterial Type Strains, Phase II (KMG-II): from individual species to whole genera.</title>
        <authorList>
            <person name="Goeker M."/>
        </authorList>
    </citation>
    <scope>NUCLEOTIDE SEQUENCE [LARGE SCALE GENOMIC DNA]</scope>
    <source>
        <strain evidence="13 14">DSM 5002</strain>
    </source>
</reference>